<gene>
    <name evidence="1" type="ORF">M8818_006316</name>
</gene>
<evidence type="ECO:0000313" key="2">
    <source>
        <dbReference type="Proteomes" id="UP001320706"/>
    </source>
</evidence>
<comment type="caution">
    <text evidence="1">The sequence shown here is derived from an EMBL/GenBank/DDBJ whole genome shotgun (WGS) entry which is preliminary data.</text>
</comment>
<proteinExistence type="predicted"/>
<accession>A0ACC3S9B8</accession>
<sequence>MKFRFLGRTGLRVSEISLGSWITYGGQVGDTTATDCIKEAWNHGINFFDSAEGYHGGKAETSLGIAFKELGCERSDIVICTKIYWGGDGPNDVGLSRKHILEGAAKCLKRLDMEYVDVLMAHRCDPAVPMQEIVRAFSYLVDTGKAIYWGTSEWSAYEIESAYKVARAYKLVPPICDQPQYNMFTRERVEGEYRPLYTNYGYGTTIWSPLASGILSGKYNDLKVPEGSRLGIKEDQFMVAFKEKLSTEEGRLQIEKVKAAGEIAKELGCTMAQFALAWCLKNKNVSSVITGFVSSASAFVSDAKSTYHRASKTSQIGENVKAVQIAEDITTEMMERIDDIMGDKPAPLEYFNRDI</sequence>
<dbReference type="EMBL" id="JAMKPW020000038">
    <property type="protein sequence ID" value="KAK8200996.1"/>
    <property type="molecule type" value="Genomic_DNA"/>
</dbReference>
<name>A0ACC3S9B8_9PEZI</name>
<evidence type="ECO:0000313" key="1">
    <source>
        <dbReference type="EMBL" id="KAK8200996.1"/>
    </source>
</evidence>
<reference evidence="1" key="1">
    <citation type="submission" date="2024-02" db="EMBL/GenBank/DDBJ databases">
        <title>Metagenome Assembled Genome of Zalaria obscura JY119.</title>
        <authorList>
            <person name="Vighnesh L."/>
            <person name="Jagadeeshwari U."/>
            <person name="Venkata Ramana C."/>
            <person name="Sasikala C."/>
        </authorList>
    </citation>
    <scope>NUCLEOTIDE SEQUENCE</scope>
    <source>
        <strain evidence="1">JY119</strain>
    </source>
</reference>
<dbReference type="Proteomes" id="UP001320706">
    <property type="component" value="Unassembled WGS sequence"/>
</dbReference>
<keyword evidence="2" id="KW-1185">Reference proteome</keyword>
<organism evidence="1 2">
    <name type="scientific">Zalaria obscura</name>
    <dbReference type="NCBI Taxonomy" id="2024903"/>
    <lineage>
        <taxon>Eukaryota</taxon>
        <taxon>Fungi</taxon>
        <taxon>Dikarya</taxon>
        <taxon>Ascomycota</taxon>
        <taxon>Pezizomycotina</taxon>
        <taxon>Dothideomycetes</taxon>
        <taxon>Dothideomycetidae</taxon>
        <taxon>Dothideales</taxon>
        <taxon>Zalariaceae</taxon>
        <taxon>Zalaria</taxon>
    </lineage>
</organism>
<protein>
    <submittedName>
        <fullName evidence="1">Uncharacterized protein</fullName>
    </submittedName>
</protein>